<proteinExistence type="predicted"/>
<name>A0A1G6Y5H6_9ACTN</name>
<accession>A0A1G6Y5H6</accession>
<dbReference type="RefSeq" id="WP_091036533.1">
    <property type="nucleotide sequence ID" value="NZ_FNAD01000008.1"/>
</dbReference>
<organism evidence="1 2">
    <name type="scientific">Glycomyces harbinensis</name>
    <dbReference type="NCBI Taxonomy" id="58114"/>
    <lineage>
        <taxon>Bacteria</taxon>
        <taxon>Bacillati</taxon>
        <taxon>Actinomycetota</taxon>
        <taxon>Actinomycetes</taxon>
        <taxon>Glycomycetales</taxon>
        <taxon>Glycomycetaceae</taxon>
        <taxon>Glycomyces</taxon>
    </lineage>
</organism>
<dbReference type="STRING" id="58114.SAMN05216270_108148"/>
<protein>
    <submittedName>
        <fullName evidence="1">Uncharacterized protein</fullName>
    </submittedName>
</protein>
<sequence>MTVSPNGIARLEAIFAGMSPPQRLAIAAEQLQWTVANFATPIADSTVLDLVTRAAAAVQTAVRNSLPIAPTDSALLEAFDEPIQDSEEPGASDLLMSYYLCFDEVGPELTPQRVVVIFDHCYQADYTRYSEPGLAVGDTDPTPREQAILDFQRALVNRYTGSGSSESGNHDPARPR</sequence>
<keyword evidence="2" id="KW-1185">Reference proteome</keyword>
<evidence type="ECO:0000313" key="1">
    <source>
        <dbReference type="EMBL" id="SDD85669.1"/>
    </source>
</evidence>
<evidence type="ECO:0000313" key="2">
    <source>
        <dbReference type="Proteomes" id="UP000198949"/>
    </source>
</evidence>
<dbReference type="AlphaFoldDB" id="A0A1G6Y5H6"/>
<dbReference type="OrthoDB" id="9841465at2"/>
<dbReference type="Proteomes" id="UP000198949">
    <property type="component" value="Unassembled WGS sequence"/>
</dbReference>
<dbReference type="EMBL" id="FNAD01000008">
    <property type="protein sequence ID" value="SDD85669.1"/>
    <property type="molecule type" value="Genomic_DNA"/>
</dbReference>
<gene>
    <name evidence="1" type="ORF">SAMN05216270_108148</name>
</gene>
<reference evidence="2" key="1">
    <citation type="submission" date="2016-10" db="EMBL/GenBank/DDBJ databases">
        <authorList>
            <person name="Varghese N."/>
            <person name="Submissions S."/>
        </authorList>
    </citation>
    <scope>NUCLEOTIDE SEQUENCE [LARGE SCALE GENOMIC DNA]</scope>
    <source>
        <strain evidence="2">CGMCC 4.3516</strain>
    </source>
</reference>